<reference evidence="2" key="1">
    <citation type="submission" date="2023-08" db="EMBL/GenBank/DDBJ databases">
        <title>Chromosome-level Genome Assembly of mud carp (Cirrhinus molitorella).</title>
        <authorList>
            <person name="Liu H."/>
        </authorList>
    </citation>
    <scope>NUCLEOTIDE SEQUENCE</scope>
    <source>
        <strain evidence="2">Prfri</strain>
        <tissue evidence="2">Muscle</tissue>
    </source>
</reference>
<evidence type="ECO:0000313" key="2">
    <source>
        <dbReference type="EMBL" id="KAK2876159.1"/>
    </source>
</evidence>
<organism evidence="2 3">
    <name type="scientific">Cirrhinus molitorella</name>
    <name type="common">mud carp</name>
    <dbReference type="NCBI Taxonomy" id="172907"/>
    <lineage>
        <taxon>Eukaryota</taxon>
        <taxon>Metazoa</taxon>
        <taxon>Chordata</taxon>
        <taxon>Craniata</taxon>
        <taxon>Vertebrata</taxon>
        <taxon>Euteleostomi</taxon>
        <taxon>Actinopterygii</taxon>
        <taxon>Neopterygii</taxon>
        <taxon>Teleostei</taxon>
        <taxon>Ostariophysi</taxon>
        <taxon>Cypriniformes</taxon>
        <taxon>Cyprinidae</taxon>
        <taxon>Labeoninae</taxon>
        <taxon>Labeonini</taxon>
        <taxon>Cirrhinus</taxon>
    </lineage>
</organism>
<name>A0AA88P4X2_9TELE</name>
<evidence type="ECO:0000256" key="1">
    <source>
        <dbReference type="SAM" id="MobiDB-lite"/>
    </source>
</evidence>
<accession>A0AA88P4X2</accession>
<sequence>MFLGSTVGTARKIKRTSRQTCVHCRWRVARWLHAKLVGWEENDEEDGMKKFSGSRGGEINRKTQRRTSNESFQESTTQDRNRANLSDNADMRN</sequence>
<dbReference type="EMBL" id="JAUYZG010000020">
    <property type="protein sequence ID" value="KAK2876159.1"/>
    <property type="molecule type" value="Genomic_DNA"/>
</dbReference>
<protein>
    <submittedName>
        <fullName evidence="2">Uncharacterized protein</fullName>
    </submittedName>
</protein>
<dbReference type="AlphaFoldDB" id="A0AA88P4X2"/>
<dbReference type="Proteomes" id="UP001187343">
    <property type="component" value="Unassembled WGS sequence"/>
</dbReference>
<comment type="caution">
    <text evidence="2">The sequence shown here is derived from an EMBL/GenBank/DDBJ whole genome shotgun (WGS) entry which is preliminary data.</text>
</comment>
<gene>
    <name evidence="2" type="ORF">Q8A67_020255</name>
</gene>
<proteinExistence type="predicted"/>
<keyword evidence="3" id="KW-1185">Reference proteome</keyword>
<feature type="region of interest" description="Disordered" evidence="1">
    <location>
        <begin position="41"/>
        <end position="93"/>
    </location>
</feature>
<evidence type="ECO:0000313" key="3">
    <source>
        <dbReference type="Proteomes" id="UP001187343"/>
    </source>
</evidence>